<dbReference type="PANTHER" id="PTHR24014">
    <property type="entry name" value="2-OXOGLUTARATE AND IRON-DEPENDENT OXYGENASE DOMAIN-CONTAINING PROTEIN 2"/>
    <property type="match status" value="1"/>
</dbReference>
<comment type="cofactor">
    <cofactor evidence="1">
        <name>L-ascorbate</name>
        <dbReference type="ChEBI" id="CHEBI:38290"/>
    </cofactor>
</comment>
<evidence type="ECO:0000256" key="4">
    <source>
        <dbReference type="ARBA" id="ARBA00022964"/>
    </source>
</evidence>
<keyword evidence="2" id="KW-0479">Metal-binding</keyword>
<evidence type="ECO:0000313" key="9">
    <source>
        <dbReference type="RefSeq" id="XP_005091812.1"/>
    </source>
</evidence>
<dbReference type="RefSeq" id="XP_035829770.1">
    <property type="nucleotide sequence ID" value="XM_035973877.1"/>
</dbReference>
<evidence type="ECO:0000259" key="7">
    <source>
        <dbReference type="PROSITE" id="PS51471"/>
    </source>
</evidence>
<evidence type="ECO:0000313" key="10">
    <source>
        <dbReference type="RefSeq" id="XP_035829770.1"/>
    </source>
</evidence>
<accession>A0ABM0JEE5</accession>
<evidence type="ECO:0000256" key="6">
    <source>
        <dbReference type="ARBA" id="ARBA00023004"/>
    </source>
</evidence>
<dbReference type="PANTHER" id="PTHR24014:SF4">
    <property type="entry name" value="2-OXOGLUTARATE AND IRON-DEPENDENT OXYGENASE DOMAIN-CONTAINING PROTEIN 2"/>
    <property type="match status" value="1"/>
</dbReference>
<organism evidence="8 9">
    <name type="scientific">Aplysia californica</name>
    <name type="common">California sea hare</name>
    <dbReference type="NCBI Taxonomy" id="6500"/>
    <lineage>
        <taxon>Eukaryota</taxon>
        <taxon>Metazoa</taxon>
        <taxon>Spiralia</taxon>
        <taxon>Lophotrochozoa</taxon>
        <taxon>Mollusca</taxon>
        <taxon>Gastropoda</taxon>
        <taxon>Heterobranchia</taxon>
        <taxon>Euthyneura</taxon>
        <taxon>Tectipleura</taxon>
        <taxon>Aplysiida</taxon>
        <taxon>Aplysioidea</taxon>
        <taxon>Aplysiidae</taxon>
        <taxon>Aplysia</taxon>
    </lineage>
</organism>
<keyword evidence="3" id="KW-0847">Vitamin C</keyword>
<gene>
    <name evidence="9 10" type="primary">LOC101852752</name>
</gene>
<dbReference type="GeneID" id="101852752"/>
<keyword evidence="8" id="KW-1185">Reference proteome</keyword>
<reference evidence="9 10" key="1">
    <citation type="submission" date="2025-05" db="UniProtKB">
        <authorList>
            <consortium name="RefSeq"/>
        </authorList>
    </citation>
    <scope>IDENTIFICATION</scope>
</reference>
<evidence type="ECO:0000256" key="3">
    <source>
        <dbReference type="ARBA" id="ARBA00022896"/>
    </source>
</evidence>
<dbReference type="Gene3D" id="2.60.120.620">
    <property type="entry name" value="q2cbj1_9rhob like domain"/>
    <property type="match status" value="1"/>
</dbReference>
<proteinExistence type="predicted"/>
<dbReference type="Pfam" id="PF25238">
    <property type="entry name" value="OGFOD2-like"/>
    <property type="match status" value="1"/>
</dbReference>
<dbReference type="RefSeq" id="XP_005091812.1">
    <property type="nucleotide sequence ID" value="XM_005091755.3"/>
</dbReference>
<name>A0ABM0JEE5_APLCA</name>
<dbReference type="InterPro" id="IPR006620">
    <property type="entry name" value="Pro_4_hyd_alph"/>
</dbReference>
<dbReference type="Proteomes" id="UP000694888">
    <property type="component" value="Unplaced"/>
</dbReference>
<evidence type="ECO:0000256" key="2">
    <source>
        <dbReference type="ARBA" id="ARBA00022723"/>
    </source>
</evidence>
<evidence type="ECO:0000256" key="5">
    <source>
        <dbReference type="ARBA" id="ARBA00023002"/>
    </source>
</evidence>
<evidence type="ECO:0000256" key="1">
    <source>
        <dbReference type="ARBA" id="ARBA00001961"/>
    </source>
</evidence>
<feature type="domain" description="Fe2OG dioxygenase" evidence="7">
    <location>
        <begin position="211"/>
        <end position="311"/>
    </location>
</feature>
<dbReference type="SMART" id="SM00702">
    <property type="entry name" value="P4Hc"/>
    <property type="match status" value="1"/>
</dbReference>
<keyword evidence="6" id="KW-0408">Iron</keyword>
<keyword evidence="4" id="KW-0223">Dioxygenase</keyword>
<dbReference type="InterPro" id="IPR005123">
    <property type="entry name" value="Oxoglu/Fe-dep_dioxygenase_dom"/>
</dbReference>
<keyword evidence="5" id="KW-0560">Oxidoreductase</keyword>
<protein>
    <submittedName>
        <fullName evidence="9 10">2-oxoglutarate and iron-dependent oxygenase domain-containing protein 2 isoform X1</fullName>
    </submittedName>
</protein>
<dbReference type="PROSITE" id="PS51471">
    <property type="entry name" value="FE2OG_OXY"/>
    <property type="match status" value="1"/>
</dbReference>
<sequence length="349" mass="40091">MLLKGGQEYICSCFFKRNIFLKRYKMHVTFESQDQFQDQYRQLLRMKGCATEKQYKDVLEQITSEIERRRALHKLTADRTQRFKDTYIKLHPDIWILKEPFLDSRFFSIVADAQSKSLDNLLFSILDNSGNITEMEVYQFPVFSSDMCKLLIEEIENFESSPHAKTRPNTMNEYGVSLDEMGLSQGLILPLIQKYLLPICASLFPSWGGGTIDSFKAFSVKYEMGNDLQLATHYDNAEVTININLGDKYEGGNLQFGRIFGDEEEYEGKGEESYTCDHKKGHGILHCGRRMHSALPITQGMRTNLVIWMRSSTVRNTQCPMCLSHPSLHEVPAEGEGFTIQSPWSCSCT</sequence>
<evidence type="ECO:0000313" key="8">
    <source>
        <dbReference type="Proteomes" id="UP000694888"/>
    </source>
</evidence>